<feature type="compositionally biased region" description="Basic and acidic residues" evidence="1">
    <location>
        <begin position="532"/>
        <end position="560"/>
    </location>
</feature>
<feature type="compositionally biased region" description="Pro residues" evidence="1">
    <location>
        <begin position="615"/>
        <end position="627"/>
    </location>
</feature>
<feature type="compositionally biased region" description="Pro residues" evidence="1">
    <location>
        <begin position="390"/>
        <end position="401"/>
    </location>
</feature>
<protein>
    <submittedName>
        <fullName evidence="3">Uncharacterized protein</fullName>
    </submittedName>
</protein>
<feature type="compositionally biased region" description="Low complexity" evidence="1">
    <location>
        <begin position="578"/>
        <end position="590"/>
    </location>
</feature>
<dbReference type="AlphaFoldDB" id="A0AA85BFT7"/>
<feature type="compositionally biased region" description="Pro residues" evidence="1">
    <location>
        <begin position="502"/>
        <end position="513"/>
    </location>
</feature>
<feature type="compositionally biased region" description="Polar residues" evidence="1">
    <location>
        <begin position="717"/>
        <end position="736"/>
    </location>
</feature>
<dbReference type="Proteomes" id="UP000050791">
    <property type="component" value="Unassembled WGS sequence"/>
</dbReference>
<evidence type="ECO:0000313" key="2">
    <source>
        <dbReference type="Proteomes" id="UP000050791"/>
    </source>
</evidence>
<feature type="compositionally biased region" description="Basic and acidic residues" evidence="1">
    <location>
        <begin position="603"/>
        <end position="612"/>
    </location>
</feature>
<proteinExistence type="predicted"/>
<sequence length="752" mass="83670">MGLADAIEKLKNIIYSKSSKDRSEFGSNSRGFENYDPTRFYYMDCGDNGSYVDVECIATEEFIRVYGVNFDMQCSDFLVRLCSLCGLEAVDYTFLVPCEGLSGVSGIFWLSAPSRSRLGHWVNSDTTQTTLPSMVRLIAKCCFKKSAKLYQYPFLDTKFKYPITLLKTGRDFLNELGHRITVHLPEDCTIVVRGHLDQPISKVLQKVSSERHVQLSDYYITDPQKGTILDPKDTFLNQNADQIELKERKVKSSKNSKSHKKSQNDDSVISNLEVEISTESKHKRRPAPSVPAKQQITHRHLSPFADVPDKVQSSSCVTLPSKKNDNKRLDDKRNSVVGSQANKDSISNCSQELRSKSFIVKDKSNLHKRKSSTMVNSNTKKESEKKYRSPAPPPPPPPPQILPSLNKPVNGNDPNMPKSTHKDSRKSDSHLLKTDSRLDDEFIKEGRKSNKGSAPKNHSQEIVTKSSVVDVVNNQSNSHECKPSTTMTSITKKESEKKYRSPAPPPPPPPPQILPSLNKPVNGNDPNMPKSTHKDSRKSDSHLLKTDSRLDDEFIKEGRKSNKGSAPKNHSQEIVTKSSVVDVVNNQSNSHECKPSTTMTSITKKESEKECHSAIPPPPPPPPPPAPSSLQRNSTMRANYSDPSLKDSDSAVEPTKRLSSTISTNPKNNLQSPSVEMLTELTNAFKSLRKTNSIMDGENVDFSKKLPVNRGKLISAIRQNPPDTSNNGYDKSNNVMPSVIESDDCCSVDTSS</sequence>
<feature type="compositionally biased region" description="Basic and acidic residues" evidence="1">
    <location>
        <begin position="353"/>
        <end position="365"/>
    </location>
</feature>
<evidence type="ECO:0000313" key="3">
    <source>
        <dbReference type="WBParaSite" id="SMTH1_47830.1"/>
    </source>
</evidence>
<name>A0AA85BFT7_9TREM</name>
<dbReference type="WBParaSite" id="SMTH1_47830.1">
    <property type="protein sequence ID" value="SMTH1_47830.1"/>
    <property type="gene ID" value="SMTH1_47830"/>
</dbReference>
<accession>A0AA85BFT7</accession>
<feature type="compositionally biased region" description="Polar residues" evidence="1">
    <location>
        <begin position="336"/>
        <end position="352"/>
    </location>
</feature>
<reference evidence="3" key="1">
    <citation type="submission" date="2023-11" db="UniProtKB">
        <authorList>
            <consortium name="WormBaseParasite"/>
        </authorList>
    </citation>
    <scope>IDENTIFICATION</scope>
</reference>
<feature type="region of interest" description="Disordered" evidence="1">
    <location>
        <begin position="247"/>
        <end position="674"/>
    </location>
</feature>
<feature type="compositionally biased region" description="Basic and acidic residues" evidence="1">
    <location>
        <begin position="420"/>
        <end position="448"/>
    </location>
</feature>
<feature type="compositionally biased region" description="Low complexity" evidence="1">
    <location>
        <begin position="466"/>
        <end position="478"/>
    </location>
</feature>
<feature type="region of interest" description="Disordered" evidence="1">
    <location>
        <begin position="715"/>
        <end position="752"/>
    </location>
</feature>
<evidence type="ECO:0000256" key="1">
    <source>
        <dbReference type="SAM" id="MobiDB-lite"/>
    </source>
</evidence>
<feature type="compositionally biased region" description="Polar residues" evidence="1">
    <location>
        <begin position="568"/>
        <end position="577"/>
    </location>
</feature>
<feature type="compositionally biased region" description="Polar residues" evidence="1">
    <location>
        <begin position="628"/>
        <end position="642"/>
    </location>
</feature>
<feature type="compositionally biased region" description="Basic residues" evidence="1">
    <location>
        <begin position="248"/>
        <end position="261"/>
    </location>
</feature>
<organism evidence="2 3">
    <name type="scientific">Schistosoma mattheei</name>
    <dbReference type="NCBI Taxonomy" id="31246"/>
    <lineage>
        <taxon>Eukaryota</taxon>
        <taxon>Metazoa</taxon>
        <taxon>Spiralia</taxon>
        <taxon>Lophotrochozoa</taxon>
        <taxon>Platyhelminthes</taxon>
        <taxon>Trematoda</taxon>
        <taxon>Digenea</taxon>
        <taxon>Strigeidida</taxon>
        <taxon>Schistosomatoidea</taxon>
        <taxon>Schistosomatidae</taxon>
        <taxon>Schistosoma</taxon>
    </lineage>
</organism>
<feature type="compositionally biased region" description="Polar residues" evidence="1">
    <location>
        <begin position="657"/>
        <end position="674"/>
    </location>
</feature>
<feature type="compositionally biased region" description="Polar residues" evidence="1">
    <location>
        <begin position="456"/>
        <end position="465"/>
    </location>
</feature>
<feature type="compositionally biased region" description="Basic and acidic residues" evidence="1">
    <location>
        <begin position="322"/>
        <end position="334"/>
    </location>
</feature>